<keyword evidence="1" id="KW-0732">Signal</keyword>
<evidence type="ECO:0000313" key="2">
    <source>
        <dbReference type="EMBL" id="XAE43447.1"/>
    </source>
</evidence>
<organism evidence="2 3">
    <name type="scientific">Nguyenibacter vanlangensis</name>
    <dbReference type="NCBI Taxonomy" id="1216886"/>
    <lineage>
        <taxon>Bacteria</taxon>
        <taxon>Pseudomonadati</taxon>
        <taxon>Pseudomonadota</taxon>
        <taxon>Alphaproteobacteria</taxon>
        <taxon>Acetobacterales</taxon>
        <taxon>Acetobacteraceae</taxon>
        <taxon>Nguyenibacter</taxon>
    </lineage>
</organism>
<dbReference type="NCBIfam" id="TIGR04433">
    <property type="entry name" value="UrcA_uranyl"/>
    <property type="match status" value="1"/>
</dbReference>
<proteinExistence type="predicted"/>
<protein>
    <submittedName>
        <fullName evidence="2">UrcA family protein</fullName>
    </submittedName>
</protein>
<dbReference type="Proteomes" id="UP001449795">
    <property type="component" value="Chromosome"/>
</dbReference>
<evidence type="ECO:0000256" key="1">
    <source>
        <dbReference type="SAM" id="SignalP"/>
    </source>
</evidence>
<feature type="signal peptide" evidence="1">
    <location>
        <begin position="1"/>
        <end position="26"/>
    </location>
</feature>
<accession>A0ABZ3D6N2</accession>
<dbReference type="EMBL" id="CP152276">
    <property type="protein sequence ID" value="XAE43447.1"/>
    <property type="molecule type" value="Genomic_DNA"/>
</dbReference>
<dbReference type="RefSeq" id="WP_342628902.1">
    <property type="nucleotide sequence ID" value="NZ_CP152276.1"/>
</dbReference>
<dbReference type="InterPro" id="IPR030972">
    <property type="entry name" value="UrcA_uranyl"/>
</dbReference>
<keyword evidence="3" id="KW-1185">Reference proteome</keyword>
<gene>
    <name evidence="2" type="ORF">AAC691_03040</name>
</gene>
<name>A0ABZ3D6N2_9PROT</name>
<feature type="chain" id="PRO_5047393172" evidence="1">
    <location>
        <begin position="27"/>
        <end position="122"/>
    </location>
</feature>
<evidence type="ECO:0000313" key="3">
    <source>
        <dbReference type="Proteomes" id="UP001449795"/>
    </source>
</evidence>
<reference evidence="2 3" key="1">
    <citation type="submission" date="2024-04" db="EMBL/GenBank/DDBJ databases">
        <title>Complete genome sequence of Nguyenibacter vanlangesis HBCM-1154, a strain capable of nitrogen fixation, IAA production, and phosphorus solubilization isolated from sugarcane soil.</title>
        <authorList>
            <person name="MY HANH P."/>
        </authorList>
    </citation>
    <scope>NUCLEOTIDE SEQUENCE [LARGE SCALE GENOMIC DNA]</scope>
    <source>
        <strain evidence="2 3">HBCM 1154</strain>
    </source>
</reference>
<sequence>MNGFSCRPIGLGVAALLMLAPMAAMAQDDAAPQERVTVEGAVQKVPVRYFRADLATEARARILVRRLDRAALEACGDSTAIAEDLRRVIARSACRRDAVMRAVGDVNDPTLYRAVNDFGLPQ</sequence>